<feature type="compositionally biased region" description="Pro residues" evidence="6">
    <location>
        <begin position="119"/>
        <end position="150"/>
    </location>
</feature>
<keyword evidence="3" id="KW-0547">Nucleotide-binding</keyword>
<dbReference type="AlphaFoldDB" id="W7T1B1"/>
<name>W7T1B1_9STRA</name>
<evidence type="ECO:0000256" key="5">
    <source>
        <dbReference type="ARBA" id="ARBA00022840"/>
    </source>
</evidence>
<keyword evidence="2" id="KW-0808">Transferase</keyword>
<dbReference type="Gene3D" id="1.10.510.10">
    <property type="entry name" value="Transferase(Phosphotransferase) domain 1"/>
    <property type="match status" value="1"/>
</dbReference>
<feature type="non-terminal residue" evidence="8">
    <location>
        <position position="1"/>
    </location>
</feature>
<dbReference type="GO" id="GO:0005524">
    <property type="term" value="F:ATP binding"/>
    <property type="evidence" value="ECO:0007669"/>
    <property type="project" value="UniProtKB-KW"/>
</dbReference>
<sequence length="150" mass="16404">PPSSTHAGYTQAVDWWSLGTVCFEMLYGSPPFYDPNFSKMCNKILRQPLRFPRRPPPPPGHGGRAEEGRGARAEEGEGKGRSQGGETGTPCPPRRSLRKRRPSCGVSWRNLPPDESAPSSPPTPLPWSFPLPHSFVPPAPLLPECNPPVT</sequence>
<dbReference type="EMBL" id="AZIL01002752">
    <property type="protein sequence ID" value="EWM20875.1"/>
    <property type="molecule type" value="Genomic_DNA"/>
</dbReference>
<dbReference type="Proteomes" id="UP000019335">
    <property type="component" value="Unassembled WGS sequence"/>
</dbReference>
<evidence type="ECO:0000256" key="6">
    <source>
        <dbReference type="SAM" id="MobiDB-lite"/>
    </source>
</evidence>
<evidence type="ECO:0000256" key="2">
    <source>
        <dbReference type="ARBA" id="ARBA00022679"/>
    </source>
</evidence>
<protein>
    <submittedName>
        <fullName evidence="8">Protein kinase</fullName>
    </submittedName>
</protein>
<proteinExistence type="predicted"/>
<dbReference type="PANTHER" id="PTHR24351">
    <property type="entry name" value="RIBOSOMAL PROTEIN S6 KINASE"/>
    <property type="match status" value="1"/>
</dbReference>
<evidence type="ECO:0000313" key="9">
    <source>
        <dbReference type="Proteomes" id="UP000019335"/>
    </source>
</evidence>
<organism evidence="8 9">
    <name type="scientific">Nannochloropsis gaditana</name>
    <dbReference type="NCBI Taxonomy" id="72520"/>
    <lineage>
        <taxon>Eukaryota</taxon>
        <taxon>Sar</taxon>
        <taxon>Stramenopiles</taxon>
        <taxon>Ochrophyta</taxon>
        <taxon>Eustigmatophyceae</taxon>
        <taxon>Eustigmatales</taxon>
        <taxon>Monodopsidaceae</taxon>
        <taxon>Nannochloropsis</taxon>
    </lineage>
</organism>
<evidence type="ECO:0000313" key="8">
    <source>
        <dbReference type="EMBL" id="EWM20875.1"/>
    </source>
</evidence>
<dbReference type="SUPFAM" id="SSF56112">
    <property type="entry name" value="Protein kinase-like (PK-like)"/>
    <property type="match status" value="1"/>
</dbReference>
<feature type="domain" description="Protein kinase" evidence="7">
    <location>
        <begin position="1"/>
        <end position="150"/>
    </location>
</feature>
<keyword evidence="4 8" id="KW-0418">Kinase</keyword>
<dbReference type="GO" id="GO:0004674">
    <property type="term" value="F:protein serine/threonine kinase activity"/>
    <property type="evidence" value="ECO:0007669"/>
    <property type="project" value="UniProtKB-KW"/>
</dbReference>
<gene>
    <name evidence="8" type="ORF">Naga_102264g1</name>
</gene>
<dbReference type="OrthoDB" id="1675360at2759"/>
<keyword evidence="9" id="KW-1185">Reference proteome</keyword>
<comment type="caution">
    <text evidence="8">The sequence shown here is derived from an EMBL/GenBank/DDBJ whole genome shotgun (WGS) entry which is preliminary data.</text>
</comment>
<keyword evidence="1" id="KW-0723">Serine/threonine-protein kinase</keyword>
<keyword evidence="5" id="KW-0067">ATP-binding</keyword>
<feature type="region of interest" description="Disordered" evidence="6">
    <location>
        <begin position="48"/>
        <end position="150"/>
    </location>
</feature>
<dbReference type="InterPro" id="IPR000719">
    <property type="entry name" value="Prot_kinase_dom"/>
</dbReference>
<dbReference type="PROSITE" id="PS50011">
    <property type="entry name" value="PROTEIN_KINASE_DOM"/>
    <property type="match status" value="1"/>
</dbReference>
<evidence type="ECO:0000259" key="7">
    <source>
        <dbReference type="PROSITE" id="PS50011"/>
    </source>
</evidence>
<evidence type="ECO:0000256" key="3">
    <source>
        <dbReference type="ARBA" id="ARBA00022741"/>
    </source>
</evidence>
<feature type="compositionally biased region" description="Basic and acidic residues" evidence="6">
    <location>
        <begin position="63"/>
        <end position="80"/>
    </location>
</feature>
<dbReference type="InterPro" id="IPR011009">
    <property type="entry name" value="Kinase-like_dom_sf"/>
</dbReference>
<reference evidence="8 9" key="1">
    <citation type="journal article" date="2014" name="Mol. Plant">
        <title>Chromosome Scale Genome Assembly and Transcriptome Profiling of Nannochloropsis gaditana in Nitrogen Depletion.</title>
        <authorList>
            <person name="Corteggiani Carpinelli E."/>
            <person name="Telatin A."/>
            <person name="Vitulo N."/>
            <person name="Forcato C."/>
            <person name="D'Angelo M."/>
            <person name="Schiavon R."/>
            <person name="Vezzi A."/>
            <person name="Giacometti G.M."/>
            <person name="Morosinotto T."/>
            <person name="Valle G."/>
        </authorList>
    </citation>
    <scope>NUCLEOTIDE SEQUENCE [LARGE SCALE GENOMIC DNA]</scope>
    <source>
        <strain evidence="8 9">B-31</strain>
    </source>
</reference>
<accession>W7T1B1</accession>
<evidence type="ECO:0000256" key="1">
    <source>
        <dbReference type="ARBA" id="ARBA00022527"/>
    </source>
</evidence>
<evidence type="ECO:0000256" key="4">
    <source>
        <dbReference type="ARBA" id="ARBA00022777"/>
    </source>
</evidence>